<name>A0A511R282_9DEIN</name>
<reference evidence="1 2" key="1">
    <citation type="submission" date="2019-07" db="EMBL/GenBank/DDBJ databases">
        <title>Whole genome shotgun sequence of Meiothermus hypogaeus NBRC 106114.</title>
        <authorList>
            <person name="Hosoyama A."/>
            <person name="Uohara A."/>
            <person name="Ohji S."/>
            <person name="Ichikawa N."/>
        </authorList>
    </citation>
    <scope>NUCLEOTIDE SEQUENCE [LARGE SCALE GENOMIC DNA]</scope>
    <source>
        <strain evidence="1 2">NBRC 106114</strain>
    </source>
</reference>
<gene>
    <name evidence="1" type="ORF">MHY01S_18810</name>
</gene>
<dbReference type="InterPro" id="IPR052572">
    <property type="entry name" value="UPF0153_domain"/>
</dbReference>
<dbReference type="PANTHER" id="PTHR36931:SF1">
    <property type="entry name" value="UPF0153 PROTEIN YEIW"/>
    <property type="match status" value="1"/>
</dbReference>
<dbReference type="OrthoDB" id="6003696at2"/>
<protein>
    <submittedName>
        <fullName evidence="1">Zinc/iron-chelating domain-containing protein</fullName>
    </submittedName>
</protein>
<dbReference type="RefSeq" id="WP_119339739.1">
    <property type="nucleotide sequence ID" value="NZ_BJXL01000057.1"/>
</dbReference>
<proteinExistence type="predicted"/>
<accession>A0A511R282</accession>
<dbReference type="Proteomes" id="UP000321197">
    <property type="component" value="Unassembled WGS sequence"/>
</dbReference>
<dbReference type="EMBL" id="BJXL01000057">
    <property type="protein sequence ID" value="GEM83715.1"/>
    <property type="molecule type" value="Genomic_DNA"/>
</dbReference>
<dbReference type="PANTHER" id="PTHR36931">
    <property type="entry name" value="UPF0153 PROTEIN YEIW"/>
    <property type="match status" value="1"/>
</dbReference>
<comment type="caution">
    <text evidence="1">The sequence shown here is derived from an EMBL/GenBank/DDBJ whole genome shotgun (WGS) entry which is preliminary data.</text>
</comment>
<sequence>MNPVYPSSFWRQECTLCGACCAAPDISALQKPLGVPCKHLNAGCACTIYPSRPQVCRNYTPDWVCGEVAPLPTLEARIQRYLGIYGLEQTDG</sequence>
<evidence type="ECO:0000313" key="1">
    <source>
        <dbReference type="EMBL" id="GEM83715.1"/>
    </source>
</evidence>
<evidence type="ECO:0000313" key="2">
    <source>
        <dbReference type="Proteomes" id="UP000321197"/>
    </source>
</evidence>
<organism evidence="1 2">
    <name type="scientific">Meiothermus hypogaeus NBRC 106114</name>
    <dbReference type="NCBI Taxonomy" id="1227553"/>
    <lineage>
        <taxon>Bacteria</taxon>
        <taxon>Thermotogati</taxon>
        <taxon>Deinococcota</taxon>
        <taxon>Deinococci</taxon>
        <taxon>Thermales</taxon>
        <taxon>Thermaceae</taxon>
        <taxon>Meiothermus</taxon>
    </lineage>
</organism>
<dbReference type="AlphaFoldDB" id="A0A511R282"/>